<dbReference type="Proteomes" id="UP000627781">
    <property type="component" value="Unassembled WGS sequence"/>
</dbReference>
<dbReference type="InterPro" id="IPR001638">
    <property type="entry name" value="Solute-binding_3/MltF_N"/>
</dbReference>
<dbReference type="RefSeq" id="WP_191769772.1">
    <property type="nucleotide sequence ID" value="NZ_JACSRA010000030.1"/>
</dbReference>
<accession>A0ABR8PXJ7</accession>
<comment type="caution">
    <text evidence="3">The sequence shown here is derived from an EMBL/GenBank/DDBJ whole genome shotgun (WGS) entry which is preliminary data.</text>
</comment>
<organism evidence="3 4">
    <name type="scientific">Clostridium cibarium</name>
    <dbReference type="NCBI Taxonomy" id="2762247"/>
    <lineage>
        <taxon>Bacteria</taxon>
        <taxon>Bacillati</taxon>
        <taxon>Bacillota</taxon>
        <taxon>Clostridia</taxon>
        <taxon>Eubacteriales</taxon>
        <taxon>Clostridiaceae</taxon>
        <taxon>Clostridium</taxon>
    </lineage>
</organism>
<dbReference type="SMART" id="SM00062">
    <property type="entry name" value="PBPb"/>
    <property type="match status" value="1"/>
</dbReference>
<evidence type="ECO:0000313" key="4">
    <source>
        <dbReference type="Proteomes" id="UP000627781"/>
    </source>
</evidence>
<dbReference type="Gene3D" id="3.40.190.10">
    <property type="entry name" value="Periplasmic binding protein-like II"/>
    <property type="match status" value="2"/>
</dbReference>
<dbReference type="SUPFAM" id="SSF53850">
    <property type="entry name" value="Periplasmic binding protein-like II"/>
    <property type="match status" value="1"/>
</dbReference>
<feature type="domain" description="Solute-binding protein family 3/N-terminal" evidence="2">
    <location>
        <begin position="50"/>
        <end position="279"/>
    </location>
</feature>
<proteinExistence type="predicted"/>
<dbReference type="PANTHER" id="PTHR35936">
    <property type="entry name" value="MEMBRANE-BOUND LYTIC MUREIN TRANSGLYCOSYLASE F"/>
    <property type="match status" value="1"/>
</dbReference>
<protein>
    <submittedName>
        <fullName evidence="3">Amino acid ABC transporter substrate-binding protein</fullName>
    </submittedName>
</protein>
<evidence type="ECO:0000256" key="1">
    <source>
        <dbReference type="ARBA" id="ARBA00022729"/>
    </source>
</evidence>
<dbReference type="EMBL" id="JACSRA010000030">
    <property type="protein sequence ID" value="MBD7912869.1"/>
    <property type="molecule type" value="Genomic_DNA"/>
</dbReference>
<evidence type="ECO:0000313" key="3">
    <source>
        <dbReference type="EMBL" id="MBD7912869.1"/>
    </source>
</evidence>
<keyword evidence="1" id="KW-0732">Signal</keyword>
<dbReference type="PANTHER" id="PTHR35936:SF19">
    <property type="entry name" value="AMINO-ACID-BINDING PROTEIN YXEM-RELATED"/>
    <property type="match status" value="1"/>
</dbReference>
<evidence type="ECO:0000259" key="2">
    <source>
        <dbReference type="SMART" id="SM00062"/>
    </source>
</evidence>
<reference evidence="3 4" key="1">
    <citation type="submission" date="2020-08" db="EMBL/GenBank/DDBJ databases">
        <title>A Genomic Blueprint of the Chicken Gut Microbiome.</title>
        <authorList>
            <person name="Gilroy R."/>
            <person name="Ravi A."/>
            <person name="Getino M."/>
            <person name="Pursley I."/>
            <person name="Horton D.L."/>
            <person name="Alikhan N.-F."/>
            <person name="Baker D."/>
            <person name="Gharbi K."/>
            <person name="Hall N."/>
            <person name="Watson M."/>
            <person name="Adriaenssens E.M."/>
            <person name="Foster-Nyarko E."/>
            <person name="Jarju S."/>
            <person name="Secka A."/>
            <person name="Antonio M."/>
            <person name="Oren A."/>
            <person name="Chaudhuri R."/>
            <person name="La Ragione R.M."/>
            <person name="Hildebrand F."/>
            <person name="Pallen M.J."/>
        </authorList>
    </citation>
    <scope>NUCLEOTIDE SEQUENCE [LARGE SCALE GENOMIC DNA]</scope>
    <source>
        <strain evidence="3 4">Sa3CVN1</strain>
    </source>
</reference>
<dbReference type="Pfam" id="PF00497">
    <property type="entry name" value="SBP_bac_3"/>
    <property type="match status" value="1"/>
</dbReference>
<keyword evidence="4" id="KW-1185">Reference proteome</keyword>
<dbReference type="CDD" id="cd13530">
    <property type="entry name" value="PBP2_peptides_like"/>
    <property type="match status" value="1"/>
</dbReference>
<name>A0ABR8PXJ7_9CLOT</name>
<sequence>MKSYFKCIVSLIIILCFSVCVRGEVIKAKNENVASGQQTDRLQKIKKKGVLTVVATNNKPYSYKDPKTGEFVGVDADILKEVARRIGINKVDVKYTLFSNALEELIKNPDIDLFAEGIYATEERKALVNFTIPIYYENEVVLTRKDSNINSKEDLKNSTVGVLAGTVYVKLVEGWKNQGIIKDYRVYPDNNSLTMALENKTLDAILTDSLIAENIILLKPKSKFKLLSPSQYKSEINIDIGYPIKKEDVTLLNAINEKLQEMKEDGTLFEILAKYGLIAHYVP</sequence>
<gene>
    <name evidence="3" type="ORF">H9661_16075</name>
</gene>